<sequence length="14" mass="1630">MRLEILIYKHVSAG</sequence>
<proteinExistence type="predicted"/>
<name>A0A0A9B7T0_ARUDO</name>
<dbReference type="EMBL" id="GBRH01238499">
    <property type="protein sequence ID" value="JAD59396.1"/>
    <property type="molecule type" value="Transcribed_RNA"/>
</dbReference>
<reference evidence="1" key="2">
    <citation type="journal article" date="2015" name="Data Brief">
        <title>Shoot transcriptome of the giant reed, Arundo donax.</title>
        <authorList>
            <person name="Barrero R.A."/>
            <person name="Guerrero F.D."/>
            <person name="Moolhuijzen P."/>
            <person name="Goolsby J.A."/>
            <person name="Tidwell J."/>
            <person name="Bellgard S.E."/>
            <person name="Bellgard M.I."/>
        </authorList>
    </citation>
    <scope>NUCLEOTIDE SEQUENCE</scope>
    <source>
        <tissue evidence="1">Shoot tissue taken approximately 20 cm above the soil surface</tissue>
    </source>
</reference>
<accession>A0A0A9B7T0</accession>
<evidence type="ECO:0000313" key="1">
    <source>
        <dbReference type="EMBL" id="JAD59396.1"/>
    </source>
</evidence>
<protein>
    <submittedName>
        <fullName evidence="1">Uncharacterized protein</fullName>
    </submittedName>
</protein>
<organism evidence="1">
    <name type="scientific">Arundo donax</name>
    <name type="common">Giant reed</name>
    <name type="synonym">Donax arundinaceus</name>
    <dbReference type="NCBI Taxonomy" id="35708"/>
    <lineage>
        <taxon>Eukaryota</taxon>
        <taxon>Viridiplantae</taxon>
        <taxon>Streptophyta</taxon>
        <taxon>Embryophyta</taxon>
        <taxon>Tracheophyta</taxon>
        <taxon>Spermatophyta</taxon>
        <taxon>Magnoliopsida</taxon>
        <taxon>Liliopsida</taxon>
        <taxon>Poales</taxon>
        <taxon>Poaceae</taxon>
        <taxon>PACMAD clade</taxon>
        <taxon>Arundinoideae</taxon>
        <taxon>Arundineae</taxon>
        <taxon>Arundo</taxon>
    </lineage>
</organism>
<reference evidence="1" key="1">
    <citation type="submission" date="2014-09" db="EMBL/GenBank/DDBJ databases">
        <authorList>
            <person name="Magalhaes I.L.F."/>
            <person name="Oliveira U."/>
            <person name="Santos F.R."/>
            <person name="Vidigal T.H.D.A."/>
            <person name="Brescovit A.D."/>
            <person name="Santos A.J."/>
        </authorList>
    </citation>
    <scope>NUCLEOTIDE SEQUENCE</scope>
    <source>
        <tissue evidence="1">Shoot tissue taken approximately 20 cm above the soil surface</tissue>
    </source>
</reference>